<organism evidence="2 3">
    <name type="scientific">Yersinia frederiksenii</name>
    <dbReference type="NCBI Taxonomy" id="29484"/>
    <lineage>
        <taxon>Bacteria</taxon>
        <taxon>Pseudomonadati</taxon>
        <taxon>Pseudomonadota</taxon>
        <taxon>Gammaproteobacteria</taxon>
        <taxon>Enterobacterales</taxon>
        <taxon>Yersiniaceae</taxon>
        <taxon>Yersinia</taxon>
    </lineage>
</organism>
<feature type="transmembrane region" description="Helical" evidence="1">
    <location>
        <begin position="20"/>
        <end position="40"/>
    </location>
</feature>
<keyword evidence="1" id="KW-0472">Membrane</keyword>
<protein>
    <recommendedName>
        <fullName evidence="4">Type VI secretion protein</fullName>
    </recommendedName>
</protein>
<dbReference type="EMBL" id="UHJA01000001">
    <property type="protein sequence ID" value="SUP76985.1"/>
    <property type="molecule type" value="Genomic_DNA"/>
</dbReference>
<dbReference type="OrthoDB" id="6479127at2"/>
<accession>A0A380PTN7</accession>
<name>A0A380PTN7_YERFR</name>
<sequence>MGWSIPKIPEQSVLPPPRYSLWIITLVIMLIMGAGLALFIGRFSTYIPILLYGVLPALLLWFCIFGVILNRYEQSGASAFAWHEESQKTKSQWQQWSRKQLAIVGNVLLTPEIDGISSIMGEQAKIPMYPQKARPLSGDQQTLPSRLNEIDNKLESQSSGYRHHLHTIYVLHSSALHRETVQTSIFGQWDLLPEFVSSLEEINELNIETEIEGMILILCLQNWPNNIQQKSSELISAQLISSPEFINAHGYPVLAGLGRLMPLAPGNLSDDLNMLFDYNKLDFNELEHVWFSGDTENTAVNIALYADSHDWILPKKKPVHYIDLTFGPPGELILGLSLSMMVEAARKTSQNQLIIYQKPQSSGWMCLITKELFS</sequence>
<keyword evidence="1" id="KW-1133">Transmembrane helix</keyword>
<evidence type="ECO:0000313" key="2">
    <source>
        <dbReference type="EMBL" id="SUP76985.1"/>
    </source>
</evidence>
<dbReference type="AlphaFoldDB" id="A0A380PTN7"/>
<reference evidence="2 3" key="1">
    <citation type="submission" date="2018-06" db="EMBL/GenBank/DDBJ databases">
        <authorList>
            <consortium name="Pathogen Informatics"/>
            <person name="Doyle S."/>
        </authorList>
    </citation>
    <scope>NUCLEOTIDE SEQUENCE [LARGE SCALE GENOMIC DNA]</scope>
    <source>
        <strain evidence="2 3">NCTC11470</strain>
    </source>
</reference>
<proteinExistence type="predicted"/>
<evidence type="ECO:0000313" key="3">
    <source>
        <dbReference type="Proteomes" id="UP000254835"/>
    </source>
</evidence>
<evidence type="ECO:0000256" key="1">
    <source>
        <dbReference type="SAM" id="Phobius"/>
    </source>
</evidence>
<evidence type="ECO:0008006" key="4">
    <source>
        <dbReference type="Google" id="ProtNLM"/>
    </source>
</evidence>
<feature type="transmembrane region" description="Helical" evidence="1">
    <location>
        <begin position="49"/>
        <end position="69"/>
    </location>
</feature>
<keyword evidence="1" id="KW-0812">Transmembrane</keyword>
<dbReference type="GeneID" id="57906041"/>
<gene>
    <name evidence="2" type="ORF">NCTC11470_02043</name>
</gene>
<dbReference type="Proteomes" id="UP000254835">
    <property type="component" value="Unassembled WGS sequence"/>
</dbReference>
<dbReference type="RefSeq" id="WP_004711801.1">
    <property type="nucleotide sequence ID" value="NZ_CP023964.1"/>
</dbReference>